<dbReference type="GO" id="GO:0035438">
    <property type="term" value="F:cyclic-di-GMP binding"/>
    <property type="evidence" value="ECO:0007669"/>
    <property type="project" value="InterPro"/>
</dbReference>
<feature type="domain" description="PilZ" evidence="1">
    <location>
        <begin position="138"/>
        <end position="240"/>
    </location>
</feature>
<gene>
    <name evidence="2" type="ordered locus">Spirs_0536</name>
</gene>
<evidence type="ECO:0000313" key="2">
    <source>
        <dbReference type="EMBL" id="ADK79682.1"/>
    </source>
</evidence>
<dbReference type="SUPFAM" id="SSF141371">
    <property type="entry name" value="PilZ domain-like"/>
    <property type="match status" value="1"/>
</dbReference>
<dbReference type="InterPro" id="IPR009875">
    <property type="entry name" value="PilZ_domain"/>
</dbReference>
<dbReference type="Proteomes" id="UP000002318">
    <property type="component" value="Chromosome"/>
</dbReference>
<dbReference type="eggNOG" id="ENOG5033UH1">
    <property type="taxonomic scope" value="Bacteria"/>
</dbReference>
<evidence type="ECO:0000259" key="1">
    <source>
        <dbReference type="Pfam" id="PF07238"/>
    </source>
</evidence>
<dbReference type="Pfam" id="PF07238">
    <property type="entry name" value="PilZ"/>
    <property type="match status" value="1"/>
</dbReference>
<accession>E1RBF2</accession>
<dbReference type="OrthoDB" id="356575at2"/>
<dbReference type="AlphaFoldDB" id="E1RBF2"/>
<dbReference type="Gene3D" id="2.40.10.220">
    <property type="entry name" value="predicted glycosyltransferase like domains"/>
    <property type="match status" value="1"/>
</dbReference>
<dbReference type="HOGENOM" id="CLU_094597_0_0_12"/>
<dbReference type="KEGG" id="ssm:Spirs_0536"/>
<reference evidence="2 3" key="1">
    <citation type="journal article" date="2010" name="Stand. Genomic Sci.">
        <title>Complete genome sequence of Spirochaeta smaragdinae type strain (SEBR 4228).</title>
        <authorList>
            <person name="Mavromatis K."/>
            <person name="Yasawong M."/>
            <person name="Chertkov O."/>
            <person name="Lapidus A."/>
            <person name="Lucas S."/>
            <person name="Nolan M."/>
            <person name="Del Rio T.G."/>
            <person name="Tice H."/>
            <person name="Cheng J.F."/>
            <person name="Pitluck S."/>
            <person name="Liolios K."/>
            <person name="Ivanova N."/>
            <person name="Tapia R."/>
            <person name="Han C."/>
            <person name="Bruce D."/>
            <person name="Goodwin L."/>
            <person name="Pati A."/>
            <person name="Chen A."/>
            <person name="Palaniappan K."/>
            <person name="Land M."/>
            <person name="Hauser L."/>
            <person name="Chang Y.J."/>
            <person name="Jeffries C.D."/>
            <person name="Detter J.C."/>
            <person name="Rohde M."/>
            <person name="Brambilla E."/>
            <person name="Spring S."/>
            <person name="Goker M."/>
            <person name="Sikorski J."/>
            <person name="Woyke T."/>
            <person name="Bristow J."/>
            <person name="Eisen J.A."/>
            <person name="Markowitz V."/>
            <person name="Hugenholtz P."/>
            <person name="Klenk H.P."/>
            <person name="Kyrpides N.C."/>
        </authorList>
    </citation>
    <scope>NUCLEOTIDE SEQUENCE [LARGE SCALE GENOMIC DNA]</scope>
    <source>
        <strain evidence="3">DSM 11293 / JCM 15392 / SEBR 4228</strain>
    </source>
</reference>
<name>E1RBF2_SEDSS</name>
<keyword evidence="3" id="KW-1185">Reference proteome</keyword>
<proteinExistence type="predicted"/>
<dbReference type="EMBL" id="CP002116">
    <property type="protein sequence ID" value="ADK79682.1"/>
    <property type="molecule type" value="Genomic_DNA"/>
</dbReference>
<protein>
    <submittedName>
        <fullName evidence="2">Type IV pilus assembly PilZ</fullName>
    </submittedName>
</protein>
<sequence>MSNPSLLGRKVFFLYPHSVIKDEMIEEIVSEEYEAYVLKDHNRAARLMKAFPGSVLFINIDSTMKEPEWERYILEMKNSDQYDDPRIGIFTYDENQELAKKYLIDYSLPAGFIRLKLGFAETKKILLDVLKANEAKGRRKFVRALCAKDAQATINVSRDGSIIQGKLLDISSAGAACAFPQEGLFSPKSYLSDIQLQLRGARIMLNAIVMGTRQDDARVHVILFDPKSTDGEKRRRVFRYIRGNLQRFIESYPV</sequence>
<organism evidence="2 3">
    <name type="scientific">Sediminispirochaeta smaragdinae (strain DSM 11293 / JCM 15392 / SEBR 4228)</name>
    <name type="common">Spirochaeta smaragdinae</name>
    <dbReference type="NCBI Taxonomy" id="573413"/>
    <lineage>
        <taxon>Bacteria</taxon>
        <taxon>Pseudomonadati</taxon>
        <taxon>Spirochaetota</taxon>
        <taxon>Spirochaetia</taxon>
        <taxon>Spirochaetales</taxon>
        <taxon>Spirochaetaceae</taxon>
        <taxon>Sediminispirochaeta</taxon>
    </lineage>
</organism>
<evidence type="ECO:0000313" key="3">
    <source>
        <dbReference type="Proteomes" id="UP000002318"/>
    </source>
</evidence>